<evidence type="ECO:0000256" key="9">
    <source>
        <dbReference type="PROSITE-ProRule" id="PRU00076"/>
    </source>
</evidence>
<comment type="caution">
    <text evidence="12">The sequence shown here is derived from an EMBL/GenBank/DDBJ whole genome shotgun (WGS) entry which is preliminary data.</text>
</comment>
<evidence type="ECO:0000313" key="12">
    <source>
        <dbReference type="EMBL" id="KRY78167.1"/>
    </source>
</evidence>
<keyword evidence="10" id="KW-0812">Transmembrane</keyword>
<dbReference type="PROSITE" id="PS50026">
    <property type="entry name" value="EGF_3"/>
    <property type="match status" value="1"/>
</dbReference>
<evidence type="ECO:0000313" key="13">
    <source>
        <dbReference type="Proteomes" id="UP000054632"/>
    </source>
</evidence>
<keyword evidence="9" id="KW-0245">EGF-like domain</keyword>
<gene>
    <name evidence="12" type="primary">Uqcrh</name>
    <name evidence="12" type="ORF">T4A_1464</name>
</gene>
<dbReference type="PROSITE" id="PS00022">
    <property type="entry name" value="EGF_1"/>
    <property type="match status" value="1"/>
</dbReference>
<evidence type="ECO:0000256" key="6">
    <source>
        <dbReference type="ARBA" id="ARBA00022982"/>
    </source>
</evidence>
<dbReference type="Pfam" id="PF02320">
    <property type="entry name" value="UCR_hinge"/>
    <property type="match status" value="1"/>
</dbReference>
<dbReference type="Gene3D" id="2.10.25.10">
    <property type="entry name" value="Laminin"/>
    <property type="match status" value="1"/>
</dbReference>
<dbReference type="InterPro" id="IPR003422">
    <property type="entry name" value="Cyt_b-c1_6"/>
</dbReference>
<dbReference type="InterPro" id="IPR036811">
    <property type="entry name" value="Ubol_cytC_Rdtase_hinge_dom_sf"/>
</dbReference>
<dbReference type="SUPFAM" id="SSF57196">
    <property type="entry name" value="EGF/Laminin"/>
    <property type="match status" value="1"/>
</dbReference>
<proteinExistence type="inferred from homology"/>
<evidence type="ECO:0000256" key="1">
    <source>
        <dbReference type="ARBA" id="ARBA00004137"/>
    </source>
</evidence>
<keyword evidence="10" id="KW-1133">Transmembrane helix</keyword>
<dbReference type="GO" id="GO:0006122">
    <property type="term" value="P:mitochondrial electron transport, ubiquinol to cytochrome c"/>
    <property type="evidence" value="ECO:0007669"/>
    <property type="project" value="InterPro"/>
</dbReference>
<dbReference type="InterPro" id="IPR000742">
    <property type="entry name" value="EGF"/>
</dbReference>
<protein>
    <submittedName>
        <fullName evidence="12">Cytochrome b-c1 complex subunit 6, mitochondrial</fullName>
    </submittedName>
</protein>
<accession>A0A0V1EWU0</accession>
<keyword evidence="4" id="KW-0679">Respiratory chain</keyword>
<reference evidence="12 13" key="1">
    <citation type="submission" date="2015-01" db="EMBL/GenBank/DDBJ databases">
        <title>Evolution of Trichinella species and genotypes.</title>
        <authorList>
            <person name="Korhonen P.K."/>
            <person name="Edoardo P."/>
            <person name="Giuseppe L.R."/>
            <person name="Gasser R.B."/>
        </authorList>
    </citation>
    <scope>NUCLEOTIDE SEQUENCE [LARGE SCALE GENOMIC DNA]</scope>
    <source>
        <strain evidence="12">ISS13</strain>
    </source>
</reference>
<dbReference type="PANTHER" id="PTHR15336:SF0">
    <property type="entry name" value="CYTOCHROME B-C1 COMPLEX SUBUNIT 6, MITOCHONDRIAL"/>
    <property type="match status" value="1"/>
</dbReference>
<feature type="domain" description="EGF-like" evidence="11">
    <location>
        <begin position="447"/>
        <end position="485"/>
    </location>
</feature>
<comment type="similarity">
    <text evidence="2">Belongs to the UQCRH/QCR6 family.</text>
</comment>
<comment type="subcellular location">
    <subcellularLocation>
        <location evidence="1">Mitochondrion inner membrane</location>
        <topology evidence="1">Peripheral membrane protein</topology>
        <orientation evidence="1">Intermembrane side</orientation>
    </subcellularLocation>
</comment>
<comment type="caution">
    <text evidence="9">Lacks conserved residue(s) required for the propagation of feature annotation.</text>
</comment>
<dbReference type="SMART" id="SM00181">
    <property type="entry name" value="EGF"/>
    <property type="match status" value="1"/>
</dbReference>
<dbReference type="AlphaFoldDB" id="A0A0V1EWU0"/>
<evidence type="ECO:0000256" key="7">
    <source>
        <dbReference type="ARBA" id="ARBA00023128"/>
    </source>
</evidence>
<dbReference type="GO" id="GO:0005743">
    <property type="term" value="C:mitochondrial inner membrane"/>
    <property type="evidence" value="ECO:0007669"/>
    <property type="project" value="UniProtKB-SubCell"/>
</dbReference>
<keyword evidence="5" id="KW-0999">Mitochondrion inner membrane</keyword>
<keyword evidence="3" id="KW-0813">Transport</keyword>
<keyword evidence="8 10" id="KW-0472">Membrane</keyword>
<evidence type="ECO:0000256" key="2">
    <source>
        <dbReference type="ARBA" id="ARBA00006498"/>
    </source>
</evidence>
<keyword evidence="7" id="KW-0496">Mitochondrion</keyword>
<evidence type="ECO:0000256" key="4">
    <source>
        <dbReference type="ARBA" id="ARBA00022660"/>
    </source>
</evidence>
<keyword evidence="6" id="KW-0249">Electron transport</keyword>
<name>A0A0V1EWU0_TRIPS</name>
<sequence length="555" mass="63236">MQSPIRMVLPAGDATGPTAVERRGLDYREFGPRCGGQLADRRTVKFFTTYPSYSGLLSTMSDEIQDPLARLRKKCQEEKCQQFVQKLEICSNRVKSRKNTEENCHDEVIDMMRCVDHCVSSAAGLQNVEVENIMSQMKLSLKFVLLLLILLLSLGMLFCSVLRICITFVIVVLLLLCVSSIESSYPKSVHCVHDVNDSFFGFYDIHSMKCVTLTSIAETESPFSASAVLRDTCNKFWESEPADIIPMVIRQPNGGHEFLVKQFQHISLPEWFYGKTILLKYRISGMWNSSQNTFTINIYDTDNVYDQFSKLEHLELSSDELLGFNQRIIRADHVFEDFNYVLVNESSKLALLQNDTNGLENFCFGLHIEQDGIYNTIHTCNSIPPGNYAVFCYTAPVVNCEYSRGEDGKISCICNANFTGHHCDKSIFESSIDEKEAKQNFTKEIVSSATCAARPNMCLNGGTCIMADGRLFCSCPFPYQGETCEFRDDKLLIQSDYKYFFMSLKMIVVQAVVGYLLLVTIIVLWCIQHRVRNKKRDILKKLENKRKLKEQSFTI</sequence>
<evidence type="ECO:0000256" key="10">
    <source>
        <dbReference type="SAM" id="Phobius"/>
    </source>
</evidence>
<feature type="transmembrane region" description="Helical" evidence="10">
    <location>
        <begin position="499"/>
        <end position="527"/>
    </location>
</feature>
<dbReference type="EMBL" id="JYDR01000005">
    <property type="protein sequence ID" value="KRY78167.1"/>
    <property type="molecule type" value="Genomic_DNA"/>
</dbReference>
<dbReference type="SUPFAM" id="SSF81531">
    <property type="entry name" value="Non-heme 11 kDa protein of cytochrome bc1 complex (Ubiquinol-cytochrome c reductase)"/>
    <property type="match status" value="1"/>
</dbReference>
<organism evidence="12 13">
    <name type="scientific">Trichinella pseudospiralis</name>
    <name type="common">Parasitic roundworm</name>
    <dbReference type="NCBI Taxonomy" id="6337"/>
    <lineage>
        <taxon>Eukaryota</taxon>
        <taxon>Metazoa</taxon>
        <taxon>Ecdysozoa</taxon>
        <taxon>Nematoda</taxon>
        <taxon>Enoplea</taxon>
        <taxon>Dorylaimia</taxon>
        <taxon>Trichinellida</taxon>
        <taxon>Trichinellidae</taxon>
        <taxon>Trichinella</taxon>
    </lineage>
</organism>
<dbReference type="Gene3D" id="1.10.287.20">
    <property type="entry name" value="Ubiquinol-cytochrome C reductase hinge domain"/>
    <property type="match status" value="1"/>
</dbReference>
<evidence type="ECO:0000256" key="8">
    <source>
        <dbReference type="ARBA" id="ARBA00023136"/>
    </source>
</evidence>
<keyword evidence="9" id="KW-1015">Disulfide bond</keyword>
<dbReference type="InterPro" id="IPR023184">
    <property type="entry name" value="Ubol_cytC_Rdtase_hinge_dom"/>
</dbReference>
<evidence type="ECO:0000259" key="11">
    <source>
        <dbReference type="PROSITE" id="PS50026"/>
    </source>
</evidence>
<dbReference type="PROSITE" id="PS01186">
    <property type="entry name" value="EGF_2"/>
    <property type="match status" value="1"/>
</dbReference>
<dbReference type="CDD" id="cd00054">
    <property type="entry name" value="EGF_CA"/>
    <property type="match status" value="1"/>
</dbReference>
<feature type="transmembrane region" description="Helical" evidence="10">
    <location>
        <begin position="143"/>
        <end position="176"/>
    </location>
</feature>
<dbReference type="PANTHER" id="PTHR15336">
    <property type="entry name" value="UBIQUINOL-CYTOCHROME C REDUCTASE COMPLEX 7.8 KDA PROTEIN"/>
    <property type="match status" value="1"/>
</dbReference>
<evidence type="ECO:0000256" key="5">
    <source>
        <dbReference type="ARBA" id="ARBA00022792"/>
    </source>
</evidence>
<feature type="disulfide bond" evidence="9">
    <location>
        <begin position="475"/>
        <end position="484"/>
    </location>
</feature>
<dbReference type="Proteomes" id="UP000054632">
    <property type="component" value="Unassembled WGS sequence"/>
</dbReference>
<evidence type="ECO:0000256" key="3">
    <source>
        <dbReference type="ARBA" id="ARBA00022448"/>
    </source>
</evidence>